<dbReference type="OMA" id="KSPICFY"/>
<dbReference type="InterPro" id="IPR057291">
    <property type="entry name" value="CHX17_2nd"/>
</dbReference>
<dbReference type="GO" id="GO:0006813">
    <property type="term" value="P:potassium ion transport"/>
    <property type="evidence" value="ECO:0007669"/>
    <property type="project" value="UniProtKB-KW"/>
</dbReference>
<sequence length="753" mass="84360">MPLGETTFVSQAMAGFLMGPSVLGQFKCLKKFFFAPKPFFVCETISLLGTMIFLFSMGVKIDISMVMRTGRKTWAIGVCSFVLPLAFSIFYAFLLRQVLPPGTDIYKSLFYIAAFSSAGSFQVVANLLEDFKLLNSEVGRLAISSSMVNGVLCAIWQIIAVSRQQKIIFQDTYQSSSKWIAISLCVMVIIILCVLRPIMLWMIRRTPKGRPMKESYLVSVYVMVLGCSLFGEFIGEHYLIGPIILGLAVPEGPPLGSALVERLDTFVSVVLMPLFFLTSSAKFKLHLVDTYSFAIVQPVAFFGFLGKVIGTMLPSIYCNMPLTDALILGLIMGAQGMTHILHFQNLQYLHIIDDQSYAQMVVALMWLTAASTPIVKFMYDPTKSYLSLNRRRTIEHAPPRTILPLMACIYHEENTPPLINVLEMSNSSTESPICLYVLHLIQLTGRSAPVLIDHEASNKSVNPLKSSYSQNIRNAFKSYENQQMGNVMVKVLTSISPYETMHDEICLQAAKKRAYMLIVPFHKQCGPTQILESAQPIRALNRHLLRTAPCSVGILVERGNLISNNPLTSMSFYSVGILFVEGADDREALAYAMRMADHPNVKVTVIRLMEPRRKSRNLASRDPDGDLIHKFMVDYIHIKRHDYREEAVRDSVEMVNVIRSLEGCYDLILVGRRHQNESSLFSGLTEWIEFPELGLIADMLVSSDSTFDGSVLVVQQQNKAGIGLLDIHPENSIVKKQEPLPIVEVTVAQRRDQ</sequence>
<dbReference type="InterPro" id="IPR050794">
    <property type="entry name" value="CPA2_transporter"/>
</dbReference>
<evidence type="ECO:0000313" key="14">
    <source>
        <dbReference type="EMBL" id="KYP72935.1"/>
    </source>
</evidence>
<evidence type="ECO:0000256" key="1">
    <source>
        <dbReference type="ARBA" id="ARBA00004141"/>
    </source>
</evidence>
<evidence type="ECO:0000256" key="2">
    <source>
        <dbReference type="ARBA" id="ARBA00022448"/>
    </source>
</evidence>
<dbReference type="InterPro" id="IPR038770">
    <property type="entry name" value="Na+/solute_symporter_sf"/>
</dbReference>
<evidence type="ECO:0000256" key="4">
    <source>
        <dbReference type="ARBA" id="ARBA00022692"/>
    </source>
</evidence>
<protein>
    <submittedName>
        <fullName evidence="14">K(+)/H(+) antiporter 13</fullName>
    </submittedName>
</protein>
<gene>
    <name evidence="14" type="ORF">KK1_005540</name>
</gene>
<evidence type="ECO:0000256" key="6">
    <source>
        <dbReference type="ARBA" id="ARBA00022989"/>
    </source>
</evidence>
<dbReference type="Gene3D" id="1.20.1530.20">
    <property type="match status" value="1"/>
</dbReference>
<dbReference type="PANTHER" id="PTHR32468:SF66">
    <property type="entry name" value="CATION_H+ EXCHANGER DOMAIN-CONTAINING PROTEIN"/>
    <property type="match status" value="1"/>
</dbReference>
<feature type="transmembrane region" description="Helical" evidence="10">
    <location>
        <begin position="215"/>
        <end position="235"/>
    </location>
</feature>
<evidence type="ECO:0000313" key="15">
    <source>
        <dbReference type="Proteomes" id="UP000075243"/>
    </source>
</evidence>
<dbReference type="InterPro" id="IPR057290">
    <property type="entry name" value="CHX17_C"/>
</dbReference>
<keyword evidence="8 10" id="KW-0472">Membrane</keyword>
<evidence type="ECO:0000256" key="3">
    <source>
        <dbReference type="ARBA" id="ARBA00022538"/>
    </source>
</evidence>
<keyword evidence="5" id="KW-0630">Potassium</keyword>
<feature type="transmembrane region" description="Helical" evidence="10">
    <location>
        <begin position="109"/>
        <end position="128"/>
    </location>
</feature>
<evidence type="ECO:0000256" key="8">
    <source>
        <dbReference type="ARBA" id="ARBA00023136"/>
    </source>
</evidence>
<feature type="transmembrane region" description="Helical" evidence="10">
    <location>
        <begin position="179"/>
        <end position="203"/>
    </location>
</feature>
<feature type="domain" description="Cation/H(+) antiporter C-terminal" evidence="13">
    <location>
        <begin position="574"/>
        <end position="717"/>
    </location>
</feature>
<keyword evidence="15" id="KW-1185">Reference proteome</keyword>
<dbReference type="AlphaFoldDB" id="A0A151U0Y0"/>
<keyword evidence="6 10" id="KW-1133">Transmembrane helix</keyword>
<keyword evidence="4 10" id="KW-0812">Transmembrane</keyword>
<feature type="transmembrane region" description="Helical" evidence="10">
    <location>
        <begin position="40"/>
        <end position="61"/>
    </location>
</feature>
<dbReference type="GO" id="GO:1902600">
    <property type="term" value="P:proton transmembrane transport"/>
    <property type="evidence" value="ECO:0007669"/>
    <property type="project" value="InterPro"/>
</dbReference>
<organism evidence="14 15">
    <name type="scientific">Cajanus cajan</name>
    <name type="common">Pigeon pea</name>
    <name type="synonym">Cajanus indicus</name>
    <dbReference type="NCBI Taxonomy" id="3821"/>
    <lineage>
        <taxon>Eukaryota</taxon>
        <taxon>Viridiplantae</taxon>
        <taxon>Streptophyta</taxon>
        <taxon>Embryophyta</taxon>
        <taxon>Tracheophyta</taxon>
        <taxon>Spermatophyta</taxon>
        <taxon>Magnoliopsida</taxon>
        <taxon>eudicotyledons</taxon>
        <taxon>Gunneridae</taxon>
        <taxon>Pentapetalae</taxon>
        <taxon>rosids</taxon>
        <taxon>fabids</taxon>
        <taxon>Fabales</taxon>
        <taxon>Fabaceae</taxon>
        <taxon>Papilionoideae</taxon>
        <taxon>50 kb inversion clade</taxon>
        <taxon>NPAAA clade</taxon>
        <taxon>indigoferoid/millettioid clade</taxon>
        <taxon>Phaseoleae</taxon>
        <taxon>Cajanus</taxon>
    </lineage>
</organism>
<evidence type="ECO:0000256" key="9">
    <source>
        <dbReference type="ARBA" id="ARBA00038341"/>
    </source>
</evidence>
<comment type="subcellular location">
    <subcellularLocation>
        <location evidence="1">Membrane</location>
        <topology evidence="1">Multi-pass membrane protein</topology>
    </subcellularLocation>
</comment>
<dbReference type="EMBL" id="CM003604">
    <property type="protein sequence ID" value="KYP72935.1"/>
    <property type="molecule type" value="Genomic_DNA"/>
</dbReference>
<dbReference type="Pfam" id="PF00999">
    <property type="entry name" value="Na_H_Exchanger"/>
    <property type="match status" value="1"/>
</dbReference>
<dbReference type="GO" id="GO:0012505">
    <property type="term" value="C:endomembrane system"/>
    <property type="evidence" value="ECO:0007669"/>
    <property type="project" value="TreeGrafter"/>
</dbReference>
<feature type="domain" description="Cation/H+ exchanger transmembrane" evidence="11">
    <location>
        <begin position="8"/>
        <end position="369"/>
    </location>
</feature>
<evidence type="ECO:0000259" key="11">
    <source>
        <dbReference type="Pfam" id="PF00999"/>
    </source>
</evidence>
<evidence type="ECO:0000259" key="12">
    <source>
        <dbReference type="Pfam" id="PF23256"/>
    </source>
</evidence>
<evidence type="ECO:0000256" key="10">
    <source>
        <dbReference type="SAM" id="Phobius"/>
    </source>
</evidence>
<dbReference type="GO" id="GO:0006885">
    <property type="term" value="P:regulation of pH"/>
    <property type="evidence" value="ECO:0007669"/>
    <property type="project" value="TreeGrafter"/>
</dbReference>
<evidence type="ECO:0000256" key="5">
    <source>
        <dbReference type="ARBA" id="ARBA00022958"/>
    </source>
</evidence>
<dbReference type="Gramene" id="C.cajan_05406.t">
    <property type="protein sequence ID" value="C.cajan_05406.t"/>
    <property type="gene ID" value="C.cajan_05406"/>
</dbReference>
<feature type="transmembrane region" description="Helical" evidence="10">
    <location>
        <begin position="73"/>
        <end position="94"/>
    </location>
</feature>
<proteinExistence type="inferred from homology"/>
<keyword evidence="2" id="KW-0813">Transport</keyword>
<dbReference type="Gene3D" id="3.40.50.12370">
    <property type="match status" value="1"/>
</dbReference>
<dbReference type="InterPro" id="IPR006153">
    <property type="entry name" value="Cation/H_exchanger_TM"/>
</dbReference>
<dbReference type="Pfam" id="PF23259">
    <property type="entry name" value="CHX17_C"/>
    <property type="match status" value="1"/>
</dbReference>
<reference evidence="14 15" key="1">
    <citation type="journal article" date="2012" name="Nat. Biotechnol.">
        <title>Draft genome sequence of pigeonpea (Cajanus cajan), an orphan legume crop of resource-poor farmers.</title>
        <authorList>
            <person name="Varshney R.K."/>
            <person name="Chen W."/>
            <person name="Li Y."/>
            <person name="Bharti A.K."/>
            <person name="Saxena R.K."/>
            <person name="Schlueter J.A."/>
            <person name="Donoghue M.T."/>
            <person name="Azam S."/>
            <person name="Fan G."/>
            <person name="Whaley A.M."/>
            <person name="Farmer A.D."/>
            <person name="Sheridan J."/>
            <person name="Iwata A."/>
            <person name="Tuteja R."/>
            <person name="Penmetsa R.V."/>
            <person name="Wu W."/>
            <person name="Upadhyaya H.D."/>
            <person name="Yang S.P."/>
            <person name="Shah T."/>
            <person name="Saxena K.B."/>
            <person name="Michael T."/>
            <person name="McCombie W.R."/>
            <person name="Yang B."/>
            <person name="Zhang G."/>
            <person name="Yang H."/>
            <person name="Wang J."/>
            <person name="Spillane C."/>
            <person name="Cook D.R."/>
            <person name="May G.D."/>
            <person name="Xu X."/>
            <person name="Jackson S.A."/>
        </authorList>
    </citation>
    <scope>NUCLEOTIDE SEQUENCE [LARGE SCALE GENOMIC DNA]</scope>
    <source>
        <strain evidence="15">cv. Asha</strain>
    </source>
</reference>
<dbReference type="Proteomes" id="UP000075243">
    <property type="component" value="Chromosome 2"/>
</dbReference>
<feature type="transmembrane region" description="Helical" evidence="10">
    <location>
        <begin position="140"/>
        <end position="159"/>
    </location>
</feature>
<evidence type="ECO:0000259" key="13">
    <source>
        <dbReference type="Pfam" id="PF23259"/>
    </source>
</evidence>
<keyword evidence="3" id="KW-0633">Potassium transport</keyword>
<name>A0A151U0Y0_CAJCA</name>
<comment type="similarity">
    <text evidence="9">Belongs to the monovalent cation:proton antiporter 2 (CPA2) transporter (TC 2.A.37) family. CHX (TC 2.A.37.4) subfamily.</text>
</comment>
<evidence type="ECO:0000256" key="7">
    <source>
        <dbReference type="ARBA" id="ARBA00023065"/>
    </source>
</evidence>
<feature type="domain" description="Cation/H(+) antiporter central" evidence="12">
    <location>
        <begin position="434"/>
        <end position="559"/>
    </location>
</feature>
<dbReference type="PANTHER" id="PTHR32468">
    <property type="entry name" value="CATION/H + ANTIPORTER"/>
    <property type="match status" value="1"/>
</dbReference>
<accession>A0A151U0Y0</accession>
<keyword evidence="7" id="KW-0406">Ion transport</keyword>
<dbReference type="Pfam" id="PF23256">
    <property type="entry name" value="CHX17_2nd"/>
    <property type="match status" value="1"/>
</dbReference>
<dbReference type="GO" id="GO:0015297">
    <property type="term" value="F:antiporter activity"/>
    <property type="evidence" value="ECO:0007669"/>
    <property type="project" value="InterPro"/>
</dbReference>
<dbReference type="GO" id="GO:0016020">
    <property type="term" value="C:membrane"/>
    <property type="evidence" value="ECO:0007669"/>
    <property type="project" value="UniProtKB-SubCell"/>
</dbReference>
<dbReference type="STRING" id="3821.A0A151U0Y0"/>